<proteinExistence type="predicted"/>
<accession>A0AAD0VVY8</accession>
<evidence type="ECO:0000313" key="2">
    <source>
        <dbReference type="Proteomes" id="UP000256503"/>
    </source>
</evidence>
<sequence length="209" mass="22987">MSSSSARRTLASISAVRSARRRFGMVGSTSKVPAIIGQGDGVYSRLAGDLWSGRPSIHGKAGSLSGRCWQLSVFLLHLRACTGHADQAPNEVRVDEAIVLALAEEPACVPLCQVDERAVEWRVIRHLRIGAWIEVLDDDEALRCKLVARIDGSDRLVFANRTGMKVREWSTAGLVQALRRGEVHMLDDGLLFERALAAVLENLRQQQVH</sequence>
<dbReference type="AlphaFoldDB" id="A0AAD0VVY8"/>
<dbReference type="InterPro" id="IPR012434">
    <property type="entry name" value="DUF1631"/>
</dbReference>
<protein>
    <submittedName>
        <fullName evidence="1">DUF1631 family protein</fullName>
    </submittedName>
</protein>
<dbReference type="Proteomes" id="UP000256503">
    <property type="component" value="Chromosome"/>
</dbReference>
<name>A0AAD0VVY8_PSEDL</name>
<organism evidence="1 2">
    <name type="scientific">Pseudomonas plecoglossicida</name>
    <dbReference type="NCBI Taxonomy" id="70775"/>
    <lineage>
        <taxon>Bacteria</taxon>
        <taxon>Pseudomonadati</taxon>
        <taxon>Pseudomonadota</taxon>
        <taxon>Gammaproteobacteria</taxon>
        <taxon>Pseudomonadales</taxon>
        <taxon>Pseudomonadaceae</taxon>
        <taxon>Pseudomonas</taxon>
    </lineage>
</organism>
<gene>
    <name evidence="1" type="ORF">DVB73_20110</name>
</gene>
<dbReference type="EMBL" id="CP031146">
    <property type="protein sequence ID" value="AXM99088.1"/>
    <property type="molecule type" value="Genomic_DNA"/>
</dbReference>
<dbReference type="Pfam" id="PF07793">
    <property type="entry name" value="DUF1631"/>
    <property type="match status" value="1"/>
</dbReference>
<reference evidence="1 2" key="1">
    <citation type="submission" date="2018-07" db="EMBL/GenBank/DDBJ databases">
        <title>Complete genome sequence of a Pseudomonas plecoglossicida strain pathogenic to the marine fish, Larimichthys crocea.</title>
        <authorList>
            <person name="Tao Z."/>
        </authorList>
    </citation>
    <scope>NUCLEOTIDE SEQUENCE [LARGE SCALE GENOMIC DNA]</scope>
    <source>
        <strain evidence="1 2">XSDHY-P</strain>
    </source>
</reference>
<evidence type="ECO:0000313" key="1">
    <source>
        <dbReference type="EMBL" id="AXM99088.1"/>
    </source>
</evidence>